<organism evidence="2 3">
    <name type="scientific">Porphyra umbilicalis</name>
    <name type="common">Purple laver</name>
    <name type="synonym">Red alga</name>
    <dbReference type="NCBI Taxonomy" id="2786"/>
    <lineage>
        <taxon>Eukaryota</taxon>
        <taxon>Rhodophyta</taxon>
        <taxon>Bangiophyceae</taxon>
        <taxon>Bangiales</taxon>
        <taxon>Bangiaceae</taxon>
        <taxon>Porphyra</taxon>
    </lineage>
</organism>
<sequence>MEACVDGAWAAGGGGDTARGAGRPPPKPADPLVGHRERHRPPRAAPPPSLVLGAAAAGGAPPPQPDAVADAERHCAEAAEEGERKDGDDEKGHQRRPADRRHVHAGDGAGRRCGGEEHHGAAPRGGTGEEDGKRRRQGAGEEITENLWPWRRPDRRGGARTVPRVQTARAGTARQS</sequence>
<dbReference type="EMBL" id="KV920054">
    <property type="protein sequence ID" value="OSX68819.1"/>
    <property type="molecule type" value="Genomic_DNA"/>
</dbReference>
<feature type="non-terminal residue" evidence="2">
    <location>
        <position position="176"/>
    </location>
</feature>
<feature type="compositionally biased region" description="Basic residues" evidence="1">
    <location>
        <begin position="93"/>
        <end position="103"/>
    </location>
</feature>
<proteinExistence type="predicted"/>
<evidence type="ECO:0000313" key="2">
    <source>
        <dbReference type="EMBL" id="OSX68819.1"/>
    </source>
</evidence>
<accession>A0A1X6NJN3</accession>
<feature type="region of interest" description="Disordered" evidence="1">
    <location>
        <begin position="1"/>
        <end position="176"/>
    </location>
</feature>
<name>A0A1X6NJN3_PORUM</name>
<evidence type="ECO:0000256" key="1">
    <source>
        <dbReference type="SAM" id="MobiDB-lite"/>
    </source>
</evidence>
<dbReference type="AlphaFoldDB" id="A0A1X6NJN3"/>
<protein>
    <submittedName>
        <fullName evidence="2">Uncharacterized protein</fullName>
    </submittedName>
</protein>
<feature type="compositionally biased region" description="Basic and acidic residues" evidence="1">
    <location>
        <begin position="109"/>
        <end position="120"/>
    </location>
</feature>
<feature type="compositionally biased region" description="Low complexity" evidence="1">
    <location>
        <begin position="50"/>
        <end position="59"/>
    </location>
</feature>
<evidence type="ECO:0000313" key="3">
    <source>
        <dbReference type="Proteomes" id="UP000218209"/>
    </source>
</evidence>
<dbReference type="Proteomes" id="UP000218209">
    <property type="component" value="Unassembled WGS sequence"/>
</dbReference>
<keyword evidence="3" id="KW-1185">Reference proteome</keyword>
<feature type="compositionally biased region" description="Basic and acidic residues" evidence="1">
    <location>
        <begin position="70"/>
        <end position="92"/>
    </location>
</feature>
<reference evidence="2 3" key="1">
    <citation type="submission" date="2017-03" db="EMBL/GenBank/DDBJ databases">
        <title>WGS assembly of Porphyra umbilicalis.</title>
        <authorList>
            <person name="Brawley S.H."/>
            <person name="Blouin N.A."/>
            <person name="Ficko-Blean E."/>
            <person name="Wheeler G.L."/>
            <person name="Lohr M."/>
            <person name="Goodson H.V."/>
            <person name="Jenkins J.W."/>
            <person name="Blaby-Haas C.E."/>
            <person name="Helliwell K.E."/>
            <person name="Chan C."/>
            <person name="Marriage T."/>
            <person name="Bhattacharya D."/>
            <person name="Klein A.S."/>
            <person name="Badis Y."/>
            <person name="Brodie J."/>
            <person name="Cao Y."/>
            <person name="Collen J."/>
            <person name="Dittami S.M."/>
            <person name="Gachon C.M."/>
            <person name="Green B.R."/>
            <person name="Karpowicz S."/>
            <person name="Kim J.W."/>
            <person name="Kudahl U."/>
            <person name="Lin S."/>
            <person name="Michel G."/>
            <person name="Mittag M."/>
            <person name="Olson B.J."/>
            <person name="Pangilinan J."/>
            <person name="Peng Y."/>
            <person name="Qiu H."/>
            <person name="Shu S."/>
            <person name="Singer J.T."/>
            <person name="Smith A.G."/>
            <person name="Sprecher B.N."/>
            <person name="Wagner V."/>
            <person name="Wang W."/>
            <person name="Wang Z.-Y."/>
            <person name="Yan J."/>
            <person name="Yarish C."/>
            <person name="Zoeuner-Riek S."/>
            <person name="Zhuang Y."/>
            <person name="Zou Y."/>
            <person name="Lindquist E.A."/>
            <person name="Grimwood J."/>
            <person name="Barry K."/>
            <person name="Rokhsar D.S."/>
            <person name="Schmutz J."/>
            <person name="Stiller J.W."/>
            <person name="Grossman A.R."/>
            <person name="Prochnik S.E."/>
        </authorList>
    </citation>
    <scope>NUCLEOTIDE SEQUENCE [LARGE SCALE GENOMIC DNA]</scope>
    <source>
        <strain evidence="2">4086291</strain>
    </source>
</reference>
<gene>
    <name evidence="2" type="ORF">BU14_2208s0001</name>
</gene>